<dbReference type="GO" id="GO:0016747">
    <property type="term" value="F:acyltransferase activity, transferring groups other than amino-acyl groups"/>
    <property type="evidence" value="ECO:0007669"/>
    <property type="project" value="InterPro"/>
</dbReference>
<evidence type="ECO:0000313" key="3">
    <source>
        <dbReference type="Proteomes" id="UP000027986"/>
    </source>
</evidence>
<evidence type="ECO:0000313" key="2">
    <source>
        <dbReference type="EMBL" id="AIF41791.1"/>
    </source>
</evidence>
<dbReference type="PROSITE" id="PS51186">
    <property type="entry name" value="GNAT"/>
    <property type="match status" value="1"/>
</dbReference>
<dbReference type="Pfam" id="PF00583">
    <property type="entry name" value="Acetyltransf_1"/>
    <property type="match status" value="1"/>
</dbReference>
<dbReference type="Gene3D" id="3.40.630.30">
    <property type="match status" value="1"/>
</dbReference>
<organism evidence="2 3">
    <name type="scientific">Dermacoccus nishinomiyaensis</name>
    <dbReference type="NCBI Taxonomy" id="1274"/>
    <lineage>
        <taxon>Bacteria</taxon>
        <taxon>Bacillati</taxon>
        <taxon>Actinomycetota</taxon>
        <taxon>Actinomycetes</taxon>
        <taxon>Micrococcales</taxon>
        <taxon>Dermacoccaceae</taxon>
        <taxon>Dermacoccus</taxon>
    </lineage>
</organism>
<dbReference type="RefSeq" id="WP_038569787.1">
    <property type="nucleotide sequence ID" value="NZ_CP008889.1"/>
</dbReference>
<proteinExistence type="predicted"/>
<dbReference type="CDD" id="cd04301">
    <property type="entry name" value="NAT_SF"/>
    <property type="match status" value="1"/>
</dbReference>
<dbReference type="OrthoDB" id="3190820at2"/>
<dbReference type="InterPro" id="IPR016181">
    <property type="entry name" value="Acyl_CoA_acyltransferase"/>
</dbReference>
<dbReference type="KEGG" id="dni:HX89_13670"/>
<dbReference type="GeneID" id="41842081"/>
<dbReference type="AlphaFoldDB" id="A0A075JI29"/>
<gene>
    <name evidence="2" type="ORF">HX89_13670</name>
</gene>
<dbReference type="Proteomes" id="UP000027986">
    <property type="component" value="Chromosome"/>
</dbReference>
<dbReference type="EMBL" id="CP008889">
    <property type="protein sequence ID" value="AIF41791.1"/>
    <property type="molecule type" value="Genomic_DNA"/>
</dbReference>
<evidence type="ECO:0000259" key="1">
    <source>
        <dbReference type="PROSITE" id="PS51186"/>
    </source>
</evidence>
<protein>
    <recommendedName>
        <fullName evidence="1">N-acetyltransferase domain-containing protein</fullName>
    </recommendedName>
</protein>
<sequence>MTVLPAGALPWQTYRDVRLRALSTNPEAFGSTFARESEFTEQVWAERAMSPGTYLWMPDAGEPEASSQVAPRADGLIGLRPGQIYFDDPAVVGALGYEAHAIAFVVQMWVEPARRGAGVFDALVDAVISDAREQGLRAIGLHVYRANERAAAAYRRRGFRLVENPTAECPADEAEYLLPL</sequence>
<reference evidence="2 3" key="1">
    <citation type="submission" date="2014-07" db="EMBL/GenBank/DDBJ databases">
        <title>Genome Sequencing of Dermacoccus nishinomiyaensis.</title>
        <authorList>
            <person name="Hong K.W."/>
            <person name="Chan K.G."/>
        </authorList>
    </citation>
    <scope>NUCLEOTIDE SEQUENCE [LARGE SCALE GENOMIC DNA]</scope>
    <source>
        <strain evidence="2 3">M25</strain>
    </source>
</reference>
<dbReference type="eggNOG" id="COG0456">
    <property type="taxonomic scope" value="Bacteria"/>
</dbReference>
<feature type="domain" description="N-acetyltransferase" evidence="1">
    <location>
        <begin position="17"/>
        <end position="180"/>
    </location>
</feature>
<accession>A0A075JI29</accession>
<keyword evidence="3" id="KW-1185">Reference proteome</keyword>
<dbReference type="HOGENOM" id="CLU_013985_19_3_11"/>
<dbReference type="SUPFAM" id="SSF55729">
    <property type="entry name" value="Acyl-CoA N-acyltransferases (Nat)"/>
    <property type="match status" value="1"/>
</dbReference>
<name>A0A075JI29_9MICO</name>
<dbReference type="InterPro" id="IPR000182">
    <property type="entry name" value="GNAT_dom"/>
</dbReference>